<dbReference type="PANTHER" id="PTHR38340:SF1">
    <property type="entry name" value="S-LAYER PROTEIN"/>
    <property type="match status" value="1"/>
</dbReference>
<gene>
    <name evidence="3" type="ORF">F0Q34_13845</name>
</gene>
<dbReference type="RefSeq" id="WP_149812805.1">
    <property type="nucleotide sequence ID" value="NZ_VUKA01000006.1"/>
</dbReference>
<comment type="subcellular location">
    <subcellularLocation>
        <location evidence="1">Secreted</location>
    </subcellularLocation>
</comment>
<keyword evidence="2" id="KW-0964">Secreted</keyword>
<reference evidence="3 4" key="1">
    <citation type="journal article" date="2015" name="Int. J. Syst. Evol. Microbiol.">
        <title>Roseomonas oryzae sp. nov., isolated from paddy rhizosphere soil.</title>
        <authorList>
            <person name="Ramaprasad E.V."/>
            <person name="Sasikala Ch."/>
            <person name="Ramana Ch.V."/>
        </authorList>
    </citation>
    <scope>NUCLEOTIDE SEQUENCE [LARGE SCALE GENOMIC DNA]</scope>
    <source>
        <strain evidence="3 4">KCTC 42542</strain>
    </source>
</reference>
<evidence type="ECO:0000256" key="2">
    <source>
        <dbReference type="ARBA" id="ARBA00022525"/>
    </source>
</evidence>
<dbReference type="EMBL" id="VUKA01000006">
    <property type="protein sequence ID" value="KAA2212777.1"/>
    <property type="molecule type" value="Genomic_DNA"/>
</dbReference>
<dbReference type="SUPFAM" id="SSF51120">
    <property type="entry name" value="beta-Roll"/>
    <property type="match status" value="2"/>
</dbReference>
<dbReference type="GO" id="GO:0005509">
    <property type="term" value="F:calcium ion binding"/>
    <property type="evidence" value="ECO:0007669"/>
    <property type="project" value="InterPro"/>
</dbReference>
<dbReference type="GO" id="GO:0005615">
    <property type="term" value="C:extracellular space"/>
    <property type="evidence" value="ECO:0007669"/>
    <property type="project" value="InterPro"/>
</dbReference>
<accession>A0A5B2TE90</accession>
<dbReference type="InterPro" id="IPR050557">
    <property type="entry name" value="RTX_toxin/Mannuronan_C5-epim"/>
</dbReference>
<dbReference type="InterPro" id="IPR018511">
    <property type="entry name" value="Hemolysin-typ_Ca-bd_CS"/>
</dbReference>
<evidence type="ECO:0000256" key="1">
    <source>
        <dbReference type="ARBA" id="ARBA00004613"/>
    </source>
</evidence>
<evidence type="ECO:0000313" key="4">
    <source>
        <dbReference type="Proteomes" id="UP000322110"/>
    </source>
</evidence>
<dbReference type="AlphaFoldDB" id="A0A5B2TE90"/>
<dbReference type="PROSITE" id="PS00330">
    <property type="entry name" value="HEMOLYSIN_CALCIUM"/>
    <property type="match status" value="2"/>
</dbReference>
<protein>
    <submittedName>
        <fullName evidence="3">Calcium-binding protein</fullName>
    </submittedName>
</protein>
<dbReference type="Proteomes" id="UP000322110">
    <property type="component" value="Unassembled WGS sequence"/>
</dbReference>
<dbReference type="Pfam" id="PF00353">
    <property type="entry name" value="HemolysinCabind"/>
    <property type="match status" value="3"/>
</dbReference>
<dbReference type="PANTHER" id="PTHR38340">
    <property type="entry name" value="S-LAYER PROTEIN"/>
    <property type="match status" value="1"/>
</dbReference>
<dbReference type="InterPro" id="IPR011049">
    <property type="entry name" value="Serralysin-like_metalloprot_C"/>
</dbReference>
<comment type="caution">
    <text evidence="3">The sequence shown here is derived from an EMBL/GenBank/DDBJ whole genome shotgun (WGS) entry which is preliminary data.</text>
</comment>
<dbReference type="InterPro" id="IPR001343">
    <property type="entry name" value="Hemolysn_Ca-bd"/>
</dbReference>
<dbReference type="PRINTS" id="PR00313">
    <property type="entry name" value="CABNDNGRPT"/>
</dbReference>
<sequence length="238" mass="24814">MATYNGTLKNDVFFLSFHSKGDVIYGDGLTAEYPGYGHNQIHAGRGNDLIFAGYGRDVVTGGAGNDTIYGYGPSGPTPGAVNAYAERDLADRLWGGAGNDFIAGGGGNDRIWGGTGNDMIFGGSGNDVIRGGAGDDVISSGAGADNIAGGAGRDIFVYAYDPFLSEQAYDANDGTDTILDFKPGTDKIDLSGYALTEADVQILRTARGTELHFNAVYEEAQINLLGVRALQDGDIIFA</sequence>
<dbReference type="Gene3D" id="2.150.10.10">
    <property type="entry name" value="Serralysin-like metalloprotease, C-terminal"/>
    <property type="match status" value="3"/>
</dbReference>
<dbReference type="OrthoDB" id="7268058at2"/>
<name>A0A5B2TE90_9PROT</name>
<keyword evidence="4" id="KW-1185">Reference proteome</keyword>
<evidence type="ECO:0000313" key="3">
    <source>
        <dbReference type="EMBL" id="KAA2212777.1"/>
    </source>
</evidence>
<organism evidence="3 4">
    <name type="scientific">Teichococcus oryzae</name>
    <dbReference type="NCBI Taxonomy" id="1608942"/>
    <lineage>
        <taxon>Bacteria</taxon>
        <taxon>Pseudomonadati</taxon>
        <taxon>Pseudomonadota</taxon>
        <taxon>Alphaproteobacteria</taxon>
        <taxon>Acetobacterales</taxon>
        <taxon>Roseomonadaceae</taxon>
        <taxon>Roseomonas</taxon>
    </lineage>
</organism>
<proteinExistence type="predicted"/>